<dbReference type="OrthoDB" id="7275531at2"/>
<protein>
    <submittedName>
        <fullName evidence="3">Uncharacterized protein</fullName>
    </submittedName>
</protein>
<dbReference type="RefSeq" id="WP_093392179.1">
    <property type="nucleotide sequence ID" value="NZ_LT629736.1"/>
</dbReference>
<dbReference type="AlphaFoldDB" id="A0A1H1Q6J5"/>
<evidence type="ECO:0000313" key="4">
    <source>
        <dbReference type="Proteomes" id="UP000243207"/>
    </source>
</evidence>
<evidence type="ECO:0000259" key="2">
    <source>
        <dbReference type="Pfam" id="PF23771"/>
    </source>
</evidence>
<dbReference type="STRING" id="487184.SAMN05216421_1070"/>
<gene>
    <name evidence="3" type="ORF">SAMN05216421_1070</name>
</gene>
<evidence type="ECO:0000313" key="3">
    <source>
        <dbReference type="EMBL" id="SDS19122.1"/>
    </source>
</evidence>
<name>A0A1H1Q6J5_9GAMM</name>
<keyword evidence="4" id="KW-1185">Reference proteome</keyword>
<proteinExistence type="predicted"/>
<dbReference type="Proteomes" id="UP000243207">
    <property type="component" value="Chromosome I"/>
</dbReference>
<dbReference type="Pfam" id="PF10979">
    <property type="entry name" value="DUF2786"/>
    <property type="match status" value="1"/>
</dbReference>
<dbReference type="InterPro" id="IPR016868">
    <property type="entry name" value="Phage_B3_Orf5"/>
</dbReference>
<dbReference type="PIRSF" id="PIRSF028111">
    <property type="entry name" value="UCP028111"/>
    <property type="match status" value="1"/>
</dbReference>
<dbReference type="Pfam" id="PF23771">
    <property type="entry name" value="DUF7168"/>
    <property type="match status" value="1"/>
</dbReference>
<evidence type="ECO:0000259" key="1">
    <source>
        <dbReference type="Pfam" id="PF10979"/>
    </source>
</evidence>
<accession>A0A1H1Q6J5</accession>
<feature type="domain" description="DUF2786" evidence="1">
    <location>
        <begin position="6"/>
        <end position="44"/>
    </location>
</feature>
<dbReference type="InterPro" id="IPR024498">
    <property type="entry name" value="DUF2786"/>
</dbReference>
<dbReference type="EMBL" id="LT629736">
    <property type="protein sequence ID" value="SDS19122.1"/>
    <property type="molecule type" value="Genomic_DNA"/>
</dbReference>
<organism evidence="3 4">
    <name type="scientific">Halopseudomonas xinjiangensis</name>
    <dbReference type="NCBI Taxonomy" id="487184"/>
    <lineage>
        <taxon>Bacteria</taxon>
        <taxon>Pseudomonadati</taxon>
        <taxon>Pseudomonadota</taxon>
        <taxon>Gammaproteobacteria</taxon>
        <taxon>Pseudomonadales</taxon>
        <taxon>Pseudomonadaceae</taxon>
        <taxon>Halopseudomonas</taxon>
    </lineage>
</organism>
<reference evidence="4" key="1">
    <citation type="submission" date="2016-10" db="EMBL/GenBank/DDBJ databases">
        <authorList>
            <person name="Varghese N."/>
            <person name="Submissions S."/>
        </authorList>
    </citation>
    <scope>NUCLEOTIDE SEQUENCE [LARGE SCALE GENOMIC DNA]</scope>
    <source>
        <strain evidence="4">NRRL B-51270</strain>
    </source>
</reference>
<feature type="domain" description="DUF7168" evidence="2">
    <location>
        <begin position="52"/>
        <end position="178"/>
    </location>
</feature>
<dbReference type="InterPro" id="IPR055592">
    <property type="entry name" value="DUF7168"/>
</dbReference>
<sequence>MDNKAKILAKVRKCMALASSANEHEAAAALRQARKMMDKYGLSEEHVELSELGLEQIESEHVNKPLWAQALLTIIGRAFQCTVFSGYRTTSFVGRAENAHIAGFTALVLMRQIKQARKRFLEERVSNMYTPAQKRKISQGYCEGWVSAVQATVLEFAAPLREEDDRKHTRFMQEIHNKKVTEARQPKSATRGNKLAAIAAAAGARDGDGVQLHTPVNGSAPIPGISFQSQPA</sequence>